<reference evidence="1" key="1">
    <citation type="journal article" date="2015" name="Nature">
        <title>Complex archaea that bridge the gap between prokaryotes and eukaryotes.</title>
        <authorList>
            <person name="Spang A."/>
            <person name="Saw J.H."/>
            <person name="Jorgensen S.L."/>
            <person name="Zaremba-Niedzwiedzka K."/>
            <person name="Martijn J."/>
            <person name="Lind A.E."/>
            <person name="van Eijk R."/>
            <person name="Schleper C."/>
            <person name="Guy L."/>
            <person name="Ettema T.J."/>
        </authorList>
    </citation>
    <scope>NUCLEOTIDE SEQUENCE</scope>
</reference>
<dbReference type="EMBL" id="LAZR01005869">
    <property type="protein sequence ID" value="KKM96527.1"/>
    <property type="molecule type" value="Genomic_DNA"/>
</dbReference>
<accession>A0A0F9PTK2</accession>
<evidence type="ECO:0000313" key="1">
    <source>
        <dbReference type="EMBL" id="KKM96527.1"/>
    </source>
</evidence>
<gene>
    <name evidence="1" type="ORF">LCGC14_1177230</name>
</gene>
<comment type="caution">
    <text evidence="1">The sequence shown here is derived from an EMBL/GenBank/DDBJ whole genome shotgun (WGS) entry which is preliminary data.</text>
</comment>
<proteinExistence type="predicted"/>
<protein>
    <submittedName>
        <fullName evidence="1">Uncharacterized protein</fullName>
    </submittedName>
</protein>
<dbReference type="AlphaFoldDB" id="A0A0F9PTK2"/>
<organism evidence="1">
    <name type="scientific">marine sediment metagenome</name>
    <dbReference type="NCBI Taxonomy" id="412755"/>
    <lineage>
        <taxon>unclassified sequences</taxon>
        <taxon>metagenomes</taxon>
        <taxon>ecological metagenomes</taxon>
    </lineage>
</organism>
<name>A0A0F9PTK2_9ZZZZ</name>
<sequence>MTNDFSQQIGYHLVAPDPRIKQDWPYPFSWIPRVQTALSTVDLSVLGCAEDSLLSEPVDHLYNMWAQLRQELG</sequence>